<dbReference type="NCBIfam" id="NF040982">
    <property type="entry name" value="ComGD"/>
    <property type="match status" value="1"/>
</dbReference>
<dbReference type="Proteomes" id="UP000002754">
    <property type="component" value="Unassembled WGS sequence"/>
</dbReference>
<feature type="transmembrane region" description="Helical" evidence="3">
    <location>
        <begin position="12"/>
        <end position="35"/>
    </location>
</feature>
<keyword evidence="3" id="KW-1133">Transmembrane helix</keyword>
<evidence type="ECO:0000256" key="1">
    <source>
        <dbReference type="ARBA" id="ARBA00004241"/>
    </source>
</evidence>
<dbReference type="AlphaFoldDB" id="A0A094XAV4"/>
<dbReference type="OrthoDB" id="2889480at2"/>
<evidence type="ECO:0000313" key="4">
    <source>
        <dbReference type="EMBL" id="KGA95910.1"/>
    </source>
</evidence>
<dbReference type="PIRSF" id="PIRSF021292">
    <property type="entry name" value="Competence_ComGD"/>
    <property type="match status" value="1"/>
</dbReference>
<organism evidence="4 6">
    <name type="scientific">Alkalihalobacillus alcalophilus ATCC 27647 = CGMCC 1.3604</name>
    <dbReference type="NCBI Taxonomy" id="1218173"/>
    <lineage>
        <taxon>Bacteria</taxon>
        <taxon>Bacillati</taxon>
        <taxon>Bacillota</taxon>
        <taxon>Bacilli</taxon>
        <taxon>Bacillales</taxon>
        <taxon>Bacillaceae</taxon>
        <taxon>Alkalihalobacillus</taxon>
    </lineage>
</organism>
<dbReference type="GO" id="GO:0009986">
    <property type="term" value="C:cell surface"/>
    <property type="evidence" value="ECO:0007669"/>
    <property type="project" value="UniProtKB-SubCell"/>
</dbReference>
<dbReference type="InterPro" id="IPR016785">
    <property type="entry name" value="ComGD"/>
</dbReference>
<dbReference type="Pfam" id="PF07963">
    <property type="entry name" value="N_methyl"/>
    <property type="match status" value="1"/>
</dbReference>
<dbReference type="eggNOG" id="COG2165">
    <property type="taxonomic scope" value="Bacteria"/>
</dbReference>
<evidence type="ECO:0008006" key="8">
    <source>
        <dbReference type="Google" id="ProtNLM"/>
    </source>
</evidence>
<keyword evidence="2" id="KW-0178">Competence</keyword>
<dbReference type="InterPro" id="IPR045584">
    <property type="entry name" value="Pilin-like"/>
</dbReference>
<dbReference type="GO" id="GO:0030420">
    <property type="term" value="P:establishment of competence for transformation"/>
    <property type="evidence" value="ECO:0007669"/>
    <property type="project" value="UniProtKB-KW"/>
</dbReference>
<accession>A0A094XAV4</accession>
<reference evidence="4 6" key="1">
    <citation type="journal article" date="2014" name="Genome Announc.">
        <title>Draft Genome Sequence of Bacillus alcalophilus AV1934, a Classic Alkaliphile Isolated from Human Feces in 1934.</title>
        <authorList>
            <person name="Attie O."/>
            <person name="Jayaprakash A."/>
            <person name="Shah H."/>
            <person name="Paulsen I.T."/>
            <person name="Morino M."/>
            <person name="Takahashi Y."/>
            <person name="Narumi I."/>
            <person name="Sachidanandam R."/>
            <person name="Satoh K."/>
            <person name="Ito M."/>
            <person name="Krulwich T.A."/>
        </authorList>
    </citation>
    <scope>NUCLEOTIDE SEQUENCE [LARGE SCALE GENOMIC DNA]</scope>
    <source>
        <strain evidence="4 6">AV1934</strain>
    </source>
</reference>
<dbReference type="NCBIfam" id="TIGR02532">
    <property type="entry name" value="IV_pilin_GFxxxE"/>
    <property type="match status" value="1"/>
</dbReference>
<dbReference type="STRING" id="1218173.BALCAV_0219565"/>
<keyword evidence="6" id="KW-1185">Reference proteome</keyword>
<reference evidence="5 7" key="2">
    <citation type="submission" date="2014-01" db="EMBL/GenBank/DDBJ databases">
        <title>Draft genome sequencing of Bacillus alcalophilus CGMCC 1.3604.</title>
        <authorList>
            <person name="Yang J."/>
            <person name="Diao L."/>
            <person name="Yang S."/>
        </authorList>
    </citation>
    <scope>NUCLEOTIDE SEQUENCE [LARGE SCALE GENOMIC DNA]</scope>
    <source>
        <strain evidence="5 7">CGMCC 1.3604</strain>
    </source>
</reference>
<keyword evidence="3" id="KW-0472">Membrane</keyword>
<keyword evidence="3" id="KW-0812">Transmembrane</keyword>
<protein>
    <recommendedName>
        <fullName evidence="8">Competence protein ComG</fullName>
    </recommendedName>
</protein>
<evidence type="ECO:0000313" key="6">
    <source>
        <dbReference type="Proteomes" id="UP000002754"/>
    </source>
</evidence>
<dbReference type="SUPFAM" id="SSF54523">
    <property type="entry name" value="Pili subunits"/>
    <property type="match status" value="1"/>
</dbReference>
<dbReference type="EMBL" id="ALPT02000094">
    <property type="protein sequence ID" value="KGA95910.1"/>
    <property type="molecule type" value="Genomic_DNA"/>
</dbReference>
<proteinExistence type="predicted"/>
<comment type="caution">
    <text evidence="4">The sequence shown here is derived from an EMBL/GenBank/DDBJ whole genome shotgun (WGS) entry which is preliminary data.</text>
</comment>
<name>A0A094XAV4_ALKAL</name>
<comment type="subcellular location">
    <subcellularLocation>
        <location evidence="1">Cell surface</location>
    </subcellularLocation>
</comment>
<dbReference type="InterPro" id="IPR012902">
    <property type="entry name" value="N_methyl_site"/>
</dbReference>
<evidence type="ECO:0000313" key="7">
    <source>
        <dbReference type="Proteomes" id="UP000297014"/>
    </source>
</evidence>
<evidence type="ECO:0000256" key="2">
    <source>
        <dbReference type="ARBA" id="ARBA00023287"/>
    </source>
</evidence>
<sequence length="153" mass="17684">MKITNKNWSSTGFTLIELLLVLSIISILLFVPLLFTKSFQYEPSPEQVAESLREDLLLAQHIAMSKGSHINFVIDNLTKKYVIRYGAFDTIVEKPYAREDMSIYFFSTINNNNISFNRNGHPRISGSFRLEVGGERFIFTIYLGKGWVEYKKM</sequence>
<gene>
    <name evidence="5" type="ORF">AJ85_09485</name>
    <name evidence="4" type="ORF">BALCAV_0219565</name>
</gene>
<dbReference type="Proteomes" id="UP000297014">
    <property type="component" value="Unassembled WGS sequence"/>
</dbReference>
<dbReference type="EMBL" id="JALP01000126">
    <property type="protein sequence ID" value="THG90671.1"/>
    <property type="molecule type" value="Genomic_DNA"/>
</dbReference>
<dbReference type="RefSeq" id="WP_003322155.1">
    <property type="nucleotide sequence ID" value="NZ_ALPT02000094.1"/>
</dbReference>
<evidence type="ECO:0000313" key="5">
    <source>
        <dbReference type="EMBL" id="THG90671.1"/>
    </source>
</evidence>
<evidence type="ECO:0000256" key="3">
    <source>
        <dbReference type="SAM" id="Phobius"/>
    </source>
</evidence>